<evidence type="ECO:0000313" key="1">
    <source>
        <dbReference type="EMBL" id="MFC0591230.1"/>
    </source>
</evidence>
<organism evidence="1 2">
    <name type="scientific">Ottowia pentelensis</name>
    <dbReference type="NCBI Taxonomy" id="511108"/>
    <lineage>
        <taxon>Bacteria</taxon>
        <taxon>Pseudomonadati</taxon>
        <taxon>Pseudomonadota</taxon>
        <taxon>Betaproteobacteria</taxon>
        <taxon>Burkholderiales</taxon>
        <taxon>Comamonadaceae</taxon>
        <taxon>Ottowia</taxon>
    </lineage>
</organism>
<gene>
    <name evidence="1" type="primary">tssG</name>
    <name evidence="1" type="ORF">ACFFGG_01550</name>
</gene>
<sequence length="392" mass="43348">MRDPADLVAGLPELPQQALARVTRQVQDWSVEPWTIDFFAAMRRLEALAAPAPRWGEAALPSAEALRVGEAPSLAFAPASVAAFESSARGVPVPRLRQYFFGYLGPNGPLPIHLSDLIRDRVRNQGDGTWLAFLDSFGHRFALHFYRAWTQPRPAVALDRPGDEAWRRWIGAFVGIGTPARRQRNAVFDDARLHFSGWLARRVHCNEGIEAVIGRYFDAPARLESWVGHWLPIARDERTYLGGNRMGQGRPGADAAQRLGGGAVLGRQVWDRQHRVRLRLGPLSLARYRQFLPTGSALPALGDWMRQLLGDELQWDSELVLKKQEVPPSRLGQTAGNAPRLGWVCWLGERARTRDAADVRVSAIVRTFAAGVPAALDSAPADSSSLAEEFAP</sequence>
<keyword evidence="2" id="KW-1185">Reference proteome</keyword>
<proteinExistence type="predicted"/>
<dbReference type="PANTHER" id="PTHR35564:SF4">
    <property type="entry name" value="CYTOPLASMIC PROTEIN"/>
    <property type="match status" value="1"/>
</dbReference>
<name>A0ABV6PN12_9BURK</name>
<dbReference type="Pfam" id="PF06996">
    <property type="entry name" value="T6SS_TssG"/>
    <property type="match status" value="1"/>
</dbReference>
<dbReference type="PANTHER" id="PTHR35564">
    <property type="match status" value="1"/>
</dbReference>
<dbReference type="RefSeq" id="WP_377478943.1">
    <property type="nucleotide sequence ID" value="NZ_JBHLTN010000002.1"/>
</dbReference>
<dbReference type="EMBL" id="JBHLTN010000002">
    <property type="protein sequence ID" value="MFC0591230.1"/>
    <property type="molecule type" value="Genomic_DNA"/>
</dbReference>
<evidence type="ECO:0000313" key="2">
    <source>
        <dbReference type="Proteomes" id="UP001589834"/>
    </source>
</evidence>
<comment type="caution">
    <text evidence="1">The sequence shown here is derived from an EMBL/GenBank/DDBJ whole genome shotgun (WGS) entry which is preliminary data.</text>
</comment>
<dbReference type="InterPro" id="IPR010732">
    <property type="entry name" value="T6SS_TssG-like"/>
</dbReference>
<reference evidence="1 2" key="1">
    <citation type="submission" date="2024-09" db="EMBL/GenBank/DDBJ databases">
        <authorList>
            <person name="Sun Q."/>
            <person name="Mori K."/>
        </authorList>
    </citation>
    <scope>NUCLEOTIDE SEQUENCE [LARGE SCALE GENOMIC DNA]</scope>
    <source>
        <strain evidence="1 2">NCAIM B.02336</strain>
    </source>
</reference>
<protein>
    <submittedName>
        <fullName evidence="1">Type VI secretion system baseplate subunit TssG</fullName>
    </submittedName>
</protein>
<dbReference type="Proteomes" id="UP001589834">
    <property type="component" value="Unassembled WGS sequence"/>
</dbReference>
<accession>A0ABV6PN12</accession>
<dbReference type="NCBIfam" id="TIGR03347">
    <property type="entry name" value="VI_chp_1"/>
    <property type="match status" value="1"/>
</dbReference>